<feature type="transmembrane region" description="Helical" evidence="1">
    <location>
        <begin position="78"/>
        <end position="98"/>
    </location>
</feature>
<keyword evidence="1" id="KW-0472">Membrane</keyword>
<dbReference type="SUPFAM" id="SSF158682">
    <property type="entry name" value="TerB-like"/>
    <property type="match status" value="1"/>
</dbReference>
<dbReference type="Proteomes" id="UP000252355">
    <property type="component" value="Unassembled WGS sequence"/>
</dbReference>
<dbReference type="InterPro" id="IPR029024">
    <property type="entry name" value="TerB-like"/>
</dbReference>
<reference evidence="2 3" key="1">
    <citation type="submission" date="2018-05" db="EMBL/GenBank/DDBJ databases">
        <title>A metagenomic window into the 2 km-deep terrestrial subsurface aquifer revealed taxonomically and functionally diverse microbial community comprising novel uncultured bacterial lineages.</title>
        <authorList>
            <person name="Kadnikov V.V."/>
            <person name="Mardanov A.V."/>
            <person name="Beletsky A.V."/>
            <person name="Banks D."/>
            <person name="Pimenov N.V."/>
            <person name="Frank Y.A."/>
            <person name="Karnachuk O.V."/>
            <person name="Ravin N.V."/>
        </authorList>
    </citation>
    <scope>NUCLEOTIDE SEQUENCE [LARGE SCALE GENOMIC DNA]</scope>
    <source>
        <strain evidence="2">BY5</strain>
    </source>
</reference>
<evidence type="ECO:0000313" key="3">
    <source>
        <dbReference type="Proteomes" id="UP000252355"/>
    </source>
</evidence>
<dbReference type="CDD" id="cd07177">
    <property type="entry name" value="terB_like"/>
    <property type="match status" value="1"/>
</dbReference>
<dbReference type="Gene3D" id="1.10.3680.10">
    <property type="entry name" value="TerB-like"/>
    <property type="match status" value="1"/>
</dbReference>
<name>A0A367ZN53_9BACT</name>
<organism evidence="2 3">
    <name type="scientific">Candidatus Ozemobacter sibiricus</name>
    <dbReference type="NCBI Taxonomy" id="2268124"/>
    <lineage>
        <taxon>Bacteria</taxon>
        <taxon>Candidatus Ozemobacteria</taxon>
        <taxon>Candidatus Ozemobacterales</taxon>
        <taxon>Candidatus Ozemobacteraceae</taxon>
        <taxon>Candidatus Ozemobacter</taxon>
    </lineage>
</organism>
<gene>
    <name evidence="2" type="ORF">OZSIB_4297</name>
</gene>
<accession>A0A367ZN53</accession>
<evidence type="ECO:0000256" key="1">
    <source>
        <dbReference type="SAM" id="Phobius"/>
    </source>
</evidence>
<evidence type="ECO:0000313" key="2">
    <source>
        <dbReference type="EMBL" id="RCK79543.1"/>
    </source>
</evidence>
<keyword evidence="1" id="KW-0812">Transmembrane</keyword>
<sequence>MRHHLVQALLRRLVKARQPREALQQIKDQAATVIGLLEGTVERGGRRASREQVAGTVMVGGSLLYWAGWLVLPLWIPILGAAVGVVGAAGVVAGFRWWQEAHRNFHFLKTYYAFLQMMEMADGVITVEESRYLNDFLLSLPLSAAQRKELQAIEATDLSAIEVPEWYEASHREAILAGCWSLAYCDEIAPVEEALFTRMAERLAVPPDTVARIKADVSRQLEETETLLVHIGAETAQLTPTFSPTLQNALLDCLAAVNARGDSQDRLRQRINFGTPIPLPDWIAQSPDHLLTVLMGAGTTHAILTDQPDNGPEAKWRAALQQRGEALGAASRPLGELIELAGQTIQALRQASRP</sequence>
<protein>
    <submittedName>
        <fullName evidence="2">Uncharacterized protein</fullName>
    </submittedName>
</protein>
<feature type="transmembrane region" description="Helical" evidence="1">
    <location>
        <begin position="53"/>
        <end position="72"/>
    </location>
</feature>
<dbReference type="AlphaFoldDB" id="A0A367ZN53"/>
<proteinExistence type="predicted"/>
<comment type="caution">
    <text evidence="2">The sequence shown here is derived from an EMBL/GenBank/DDBJ whole genome shotgun (WGS) entry which is preliminary data.</text>
</comment>
<dbReference type="EMBL" id="QOQW01000012">
    <property type="protein sequence ID" value="RCK79543.1"/>
    <property type="molecule type" value="Genomic_DNA"/>
</dbReference>
<keyword evidence="1" id="KW-1133">Transmembrane helix</keyword>